<proteinExistence type="predicted"/>
<name>A0ABY7JTC4_9ACTN</name>
<dbReference type="RefSeq" id="WP_269442335.1">
    <property type="nucleotide sequence ID" value="NZ_CP097463.1"/>
</dbReference>
<evidence type="ECO:0008006" key="3">
    <source>
        <dbReference type="Google" id="ProtNLM"/>
    </source>
</evidence>
<sequence>MTILFTQVMPVGVPVEMLDAVSDEMDVDNDPPEGLIVHTHFEKDGRAHIVDVWESAEAHQRFADSRLTPAMGKVAAARGFDPGQAGEPETSITDVHRIVRGR</sequence>
<gene>
    <name evidence="1" type="ORF">M6B22_14855</name>
</gene>
<reference evidence="1" key="1">
    <citation type="submission" date="2022-05" db="EMBL/GenBank/DDBJ databases">
        <title>Jatrophihabitans sp. SB3-54 whole genome sequence.</title>
        <authorList>
            <person name="Suh M.K."/>
            <person name="Eom M.K."/>
            <person name="Kim J.S."/>
            <person name="Kim H.S."/>
            <person name="Do H.E."/>
            <person name="Shin Y.K."/>
            <person name="Lee J.-S."/>
        </authorList>
    </citation>
    <scope>NUCLEOTIDE SEQUENCE</scope>
    <source>
        <strain evidence="1">SB3-54</strain>
    </source>
</reference>
<dbReference type="EMBL" id="CP097463">
    <property type="protein sequence ID" value="WAX55812.1"/>
    <property type="molecule type" value="Genomic_DNA"/>
</dbReference>
<dbReference type="Proteomes" id="UP001164693">
    <property type="component" value="Chromosome"/>
</dbReference>
<accession>A0ABY7JTC4</accession>
<protein>
    <recommendedName>
        <fullName evidence="3">ABM domain-containing protein</fullName>
    </recommendedName>
</protein>
<organism evidence="1 2">
    <name type="scientific">Jatrophihabitans cynanchi</name>
    <dbReference type="NCBI Taxonomy" id="2944128"/>
    <lineage>
        <taxon>Bacteria</taxon>
        <taxon>Bacillati</taxon>
        <taxon>Actinomycetota</taxon>
        <taxon>Actinomycetes</taxon>
        <taxon>Jatrophihabitantales</taxon>
        <taxon>Jatrophihabitantaceae</taxon>
        <taxon>Jatrophihabitans</taxon>
    </lineage>
</organism>
<evidence type="ECO:0000313" key="1">
    <source>
        <dbReference type="EMBL" id="WAX55812.1"/>
    </source>
</evidence>
<keyword evidence="2" id="KW-1185">Reference proteome</keyword>
<evidence type="ECO:0000313" key="2">
    <source>
        <dbReference type="Proteomes" id="UP001164693"/>
    </source>
</evidence>